<evidence type="ECO:0000256" key="1">
    <source>
        <dbReference type="ARBA" id="ARBA00004141"/>
    </source>
</evidence>
<evidence type="ECO:0000313" key="10">
    <source>
        <dbReference type="Proteomes" id="UP000054498"/>
    </source>
</evidence>
<evidence type="ECO:0000256" key="6">
    <source>
        <dbReference type="SAM" id="MobiDB-lite"/>
    </source>
</evidence>
<dbReference type="EMBL" id="KK101649">
    <property type="protein sequence ID" value="KIZ00109.1"/>
    <property type="molecule type" value="Genomic_DNA"/>
</dbReference>
<dbReference type="OrthoDB" id="551654at2759"/>
<comment type="subcellular location">
    <subcellularLocation>
        <location evidence="1">Membrane</location>
        <topology evidence="1">Multi-pass membrane protein</topology>
    </subcellularLocation>
</comment>
<evidence type="ECO:0000256" key="2">
    <source>
        <dbReference type="ARBA" id="ARBA00022448"/>
    </source>
</evidence>
<evidence type="ECO:0000256" key="5">
    <source>
        <dbReference type="ARBA" id="ARBA00023136"/>
    </source>
</evidence>
<evidence type="ECO:0000256" key="4">
    <source>
        <dbReference type="ARBA" id="ARBA00022989"/>
    </source>
</evidence>
<evidence type="ECO:0000259" key="8">
    <source>
        <dbReference type="Pfam" id="PF01061"/>
    </source>
</evidence>
<organism evidence="9 10">
    <name type="scientific">Monoraphidium neglectum</name>
    <dbReference type="NCBI Taxonomy" id="145388"/>
    <lineage>
        <taxon>Eukaryota</taxon>
        <taxon>Viridiplantae</taxon>
        <taxon>Chlorophyta</taxon>
        <taxon>core chlorophytes</taxon>
        <taxon>Chlorophyceae</taxon>
        <taxon>CS clade</taxon>
        <taxon>Sphaeropleales</taxon>
        <taxon>Selenastraceae</taxon>
        <taxon>Monoraphidium</taxon>
    </lineage>
</organism>
<accession>A0A0D2KXY9</accession>
<dbReference type="GO" id="GO:0016020">
    <property type="term" value="C:membrane"/>
    <property type="evidence" value="ECO:0007669"/>
    <property type="project" value="UniProtKB-SubCell"/>
</dbReference>
<reference evidence="9 10" key="1">
    <citation type="journal article" date="2013" name="BMC Genomics">
        <title>Reconstruction of the lipid metabolism for the microalga Monoraphidium neglectum from its genome sequence reveals characteristics suitable for biofuel production.</title>
        <authorList>
            <person name="Bogen C."/>
            <person name="Al-Dilaimi A."/>
            <person name="Albersmeier A."/>
            <person name="Wichmann J."/>
            <person name="Grundmann M."/>
            <person name="Rupp O."/>
            <person name="Lauersen K.J."/>
            <person name="Blifernez-Klassen O."/>
            <person name="Kalinowski J."/>
            <person name="Goesmann A."/>
            <person name="Mussgnug J.H."/>
            <person name="Kruse O."/>
        </authorList>
    </citation>
    <scope>NUCLEOTIDE SEQUENCE [LARGE SCALE GENOMIC DNA]</scope>
    <source>
        <strain evidence="9 10">SAG 48.87</strain>
    </source>
</reference>
<feature type="transmembrane region" description="Helical" evidence="7">
    <location>
        <begin position="268"/>
        <end position="286"/>
    </location>
</feature>
<evidence type="ECO:0000313" key="9">
    <source>
        <dbReference type="EMBL" id="KIZ00109.1"/>
    </source>
</evidence>
<dbReference type="InterPro" id="IPR050352">
    <property type="entry name" value="ABCG_transporters"/>
</dbReference>
<dbReference type="Pfam" id="PF01061">
    <property type="entry name" value="ABC2_membrane"/>
    <property type="match status" value="1"/>
</dbReference>
<sequence length="425" mass="43050">MCTPQPLSQPPLPAQRRSGVRPEALAPPPSRPAVAAARGGETYADEAHGGARGGGGPGALEQAVGELGADPAGSSEALQRTQSQRDARERRRAATLAHLRGRPRASAAGQLAALLPRALLKQRRQWTWMGAPQPLLDLLLVLGAGLIVGAIHSGGYDVRAAPQQALMAMTTLGVLVTIVALRPLSSTHARALLARECAGGARPGPQLAALCMAALPAVALLPAAFLAGYYYTALPEAPVGDWYAAALGVSWWASGLALLVGALAPARASLVAGVFVALMFGAFFNGTHPTLAAARGGGGGGGGGGGAPTALTAALACSYNRWAMEALALSEFRQWGAARARAALSAARGLGLCRLDVLLPDNGDGRLSAAEAAAAARLQAEWSPAFCDGARAAALGALAAGGAALRLLAWGALRVTHGLPYWSQS</sequence>
<protein>
    <recommendedName>
        <fullName evidence="8">ABC-2 type transporter transmembrane domain-containing protein</fullName>
    </recommendedName>
</protein>
<keyword evidence="3 7" id="KW-0812">Transmembrane</keyword>
<feature type="domain" description="ABC-2 type transporter transmembrane" evidence="8">
    <location>
        <begin position="110"/>
        <end position="286"/>
    </location>
</feature>
<name>A0A0D2KXY9_9CHLO</name>
<feature type="region of interest" description="Disordered" evidence="6">
    <location>
        <begin position="1"/>
        <end position="90"/>
    </location>
</feature>
<gene>
    <name evidence="9" type="ORF">MNEG_7856</name>
</gene>
<keyword evidence="4 7" id="KW-1133">Transmembrane helix</keyword>
<dbReference type="AlphaFoldDB" id="A0A0D2KXY9"/>
<evidence type="ECO:0000256" key="7">
    <source>
        <dbReference type="SAM" id="Phobius"/>
    </source>
</evidence>
<feature type="transmembrane region" description="Helical" evidence="7">
    <location>
        <begin position="206"/>
        <end position="230"/>
    </location>
</feature>
<feature type="transmembrane region" description="Helical" evidence="7">
    <location>
        <begin position="242"/>
        <end position="261"/>
    </location>
</feature>
<dbReference type="RefSeq" id="XP_013899128.1">
    <property type="nucleotide sequence ID" value="XM_014043674.1"/>
</dbReference>
<dbReference type="GO" id="GO:0140359">
    <property type="term" value="F:ABC-type transporter activity"/>
    <property type="evidence" value="ECO:0007669"/>
    <property type="project" value="InterPro"/>
</dbReference>
<feature type="transmembrane region" description="Helical" evidence="7">
    <location>
        <begin position="134"/>
        <end position="153"/>
    </location>
</feature>
<dbReference type="PANTHER" id="PTHR48041:SF91">
    <property type="entry name" value="ABC TRANSPORTER G FAMILY MEMBER 28"/>
    <property type="match status" value="1"/>
</dbReference>
<keyword evidence="10" id="KW-1185">Reference proteome</keyword>
<dbReference type="PANTHER" id="PTHR48041">
    <property type="entry name" value="ABC TRANSPORTER G FAMILY MEMBER 28"/>
    <property type="match status" value="1"/>
</dbReference>
<dbReference type="GeneID" id="25740732"/>
<keyword evidence="5 7" id="KW-0472">Membrane</keyword>
<keyword evidence="2" id="KW-0813">Transport</keyword>
<dbReference type="Proteomes" id="UP000054498">
    <property type="component" value="Unassembled WGS sequence"/>
</dbReference>
<dbReference type="InterPro" id="IPR013525">
    <property type="entry name" value="ABC2_TM"/>
</dbReference>
<feature type="transmembrane region" description="Helical" evidence="7">
    <location>
        <begin position="165"/>
        <end position="185"/>
    </location>
</feature>
<evidence type="ECO:0000256" key="3">
    <source>
        <dbReference type="ARBA" id="ARBA00022692"/>
    </source>
</evidence>
<dbReference type="KEGG" id="mng:MNEG_7856"/>
<proteinExistence type="predicted"/>